<sequence length="43" mass="5144">MTIIHIYTNISNLRLLNIEVLLKKYRKNFFIQRVKTPKGNQSP</sequence>
<protein>
    <submittedName>
        <fullName evidence="1">Uncharacterized protein</fullName>
    </submittedName>
</protein>
<organism evidence="1">
    <name type="scientific">hydrothermal vent metagenome</name>
    <dbReference type="NCBI Taxonomy" id="652676"/>
    <lineage>
        <taxon>unclassified sequences</taxon>
        <taxon>metagenomes</taxon>
        <taxon>ecological metagenomes</taxon>
    </lineage>
</organism>
<evidence type="ECO:0000313" key="1">
    <source>
        <dbReference type="EMBL" id="SFV87848.1"/>
    </source>
</evidence>
<dbReference type="AlphaFoldDB" id="A0A1W1E1V3"/>
<gene>
    <name evidence="1" type="ORF">MNB_SUP05-SYMBIONT-5-1167</name>
</gene>
<accession>A0A1W1E1V3</accession>
<reference evidence="1" key="1">
    <citation type="submission" date="2016-10" db="EMBL/GenBank/DDBJ databases">
        <authorList>
            <person name="de Groot N.N."/>
        </authorList>
    </citation>
    <scope>NUCLEOTIDE SEQUENCE</scope>
</reference>
<dbReference type="EMBL" id="FPHZ01000095">
    <property type="protein sequence ID" value="SFV87848.1"/>
    <property type="molecule type" value="Genomic_DNA"/>
</dbReference>
<proteinExistence type="predicted"/>
<name>A0A1W1E1V3_9ZZZZ</name>